<keyword evidence="2" id="KW-0489">Methyltransferase</keyword>
<dbReference type="Pfam" id="PF05050">
    <property type="entry name" value="Methyltransf_21"/>
    <property type="match status" value="1"/>
</dbReference>
<evidence type="ECO:0000313" key="2">
    <source>
        <dbReference type="EMBL" id="WNL30639.1"/>
    </source>
</evidence>
<accession>A0AA96DM94</accession>
<dbReference type="PANTHER" id="PTHR34203">
    <property type="entry name" value="METHYLTRANSFERASE, FKBM FAMILY PROTEIN"/>
    <property type="match status" value="1"/>
</dbReference>
<dbReference type="SUPFAM" id="SSF53335">
    <property type="entry name" value="S-adenosyl-L-methionine-dependent methyltransferases"/>
    <property type="match status" value="1"/>
</dbReference>
<organism evidence="2">
    <name type="scientific">Arcobacter sp. AZ-2023</name>
    <dbReference type="NCBI Taxonomy" id="3074453"/>
    <lineage>
        <taxon>Bacteria</taxon>
        <taxon>Pseudomonadati</taxon>
        <taxon>Campylobacterota</taxon>
        <taxon>Epsilonproteobacteria</taxon>
        <taxon>Campylobacterales</taxon>
        <taxon>Arcobacteraceae</taxon>
        <taxon>Arcobacter</taxon>
    </lineage>
</organism>
<gene>
    <name evidence="2" type="ORF">RMQ68_04415</name>
</gene>
<reference evidence="2" key="1">
    <citation type="submission" date="2023-09" db="EMBL/GenBank/DDBJ databases">
        <title>Arcobacter tbilisiensis sp. nov. isolated from chicken meat in Tbilisi, Georgia.</title>
        <authorList>
            <person name="Matthias R."/>
            <person name="Zautner A.E."/>
        </authorList>
    </citation>
    <scope>NUCLEOTIDE SEQUENCE</scope>
    <source>
        <strain evidence="2">LEO 52</strain>
    </source>
</reference>
<dbReference type="GO" id="GO:0032259">
    <property type="term" value="P:methylation"/>
    <property type="evidence" value="ECO:0007669"/>
    <property type="project" value="UniProtKB-KW"/>
</dbReference>
<evidence type="ECO:0000259" key="1">
    <source>
        <dbReference type="Pfam" id="PF05050"/>
    </source>
</evidence>
<sequence>MYDGLIIRDTAENLKTLNFCQKFIEKETKRYILGRNERAENIINQIKIDGIIDDFTSENQFCGIPIIKLENVPNNSLVISTSIGKPLTVEKRISQFQFEQLDYYSFYKYSNLKLEQVTYWDGMIEDIKTNFDKYQNIYSLLNDDISKNQFYNIINFRISYDINFMRGFSTIEHLQYFEDFLNLGDNEVFIDIGGYDGFTSEEFIKRYPKYKSIHIFEPEEEIMQIAKNRLKNYKDINYYQFGVSNNEAELRFEKNGVGSKISDTGSQVIKVVKLDDILNQKPTFIKMDIEGSESLAIEGMKNHILTAHPKLAISVYHKKDDFWKIPEQILEIRDDYNIYLRHYTEANAETIMFFVPKVL</sequence>
<dbReference type="Gene3D" id="3.40.50.720">
    <property type="entry name" value="NAD(P)-binding Rossmann-like Domain"/>
    <property type="match status" value="1"/>
</dbReference>
<dbReference type="InterPro" id="IPR006342">
    <property type="entry name" value="FkbM_mtfrase"/>
</dbReference>
<dbReference type="PANTHER" id="PTHR34203:SF15">
    <property type="entry name" value="SLL1173 PROTEIN"/>
    <property type="match status" value="1"/>
</dbReference>
<keyword evidence="2" id="KW-0808">Transferase</keyword>
<dbReference type="EMBL" id="CP134854">
    <property type="protein sequence ID" value="WNL30639.1"/>
    <property type="molecule type" value="Genomic_DNA"/>
</dbReference>
<name>A0AA96DM94_9BACT</name>
<dbReference type="GO" id="GO:0008168">
    <property type="term" value="F:methyltransferase activity"/>
    <property type="evidence" value="ECO:0007669"/>
    <property type="project" value="UniProtKB-KW"/>
</dbReference>
<dbReference type="AlphaFoldDB" id="A0AA96DM94"/>
<dbReference type="Gene3D" id="3.40.50.150">
    <property type="entry name" value="Vaccinia Virus protein VP39"/>
    <property type="match status" value="1"/>
</dbReference>
<dbReference type="NCBIfam" id="TIGR01444">
    <property type="entry name" value="fkbM_fam"/>
    <property type="match status" value="1"/>
</dbReference>
<feature type="domain" description="Methyltransferase FkbM" evidence="1">
    <location>
        <begin position="191"/>
        <end position="334"/>
    </location>
</feature>
<proteinExistence type="predicted"/>
<protein>
    <submittedName>
        <fullName evidence="2">FkbM family methyltransferase</fullName>
    </submittedName>
</protein>
<dbReference type="InterPro" id="IPR052514">
    <property type="entry name" value="SAM-dependent_MTase"/>
</dbReference>
<dbReference type="InterPro" id="IPR029063">
    <property type="entry name" value="SAM-dependent_MTases_sf"/>
</dbReference>
<dbReference type="Gene3D" id="1.20.1270.160">
    <property type="match status" value="1"/>
</dbReference>